<evidence type="ECO:0000313" key="2">
    <source>
        <dbReference type="EMBL" id="JAD33469.1"/>
    </source>
</evidence>
<reference evidence="2" key="1">
    <citation type="submission" date="2014-09" db="EMBL/GenBank/DDBJ databases">
        <authorList>
            <person name="Magalhaes I.L.F."/>
            <person name="Oliveira U."/>
            <person name="Santos F.R."/>
            <person name="Vidigal T.H.D.A."/>
            <person name="Brescovit A.D."/>
            <person name="Santos A.J."/>
        </authorList>
    </citation>
    <scope>NUCLEOTIDE SEQUENCE</scope>
    <source>
        <tissue evidence="2">Shoot tissue taken approximately 20 cm above the soil surface</tissue>
    </source>
</reference>
<dbReference type="AlphaFoldDB" id="A0A0A8Z251"/>
<feature type="compositionally biased region" description="Basic residues" evidence="1">
    <location>
        <begin position="17"/>
        <end position="28"/>
    </location>
</feature>
<feature type="compositionally biased region" description="Basic and acidic residues" evidence="1">
    <location>
        <begin position="52"/>
        <end position="62"/>
    </location>
</feature>
<sequence>MDLLPLPAHSSVSVQPTKRRSATPLRRKTSAEKEPLLCVQLPAVRPPATRTNELRGGREEGRVPPPSPVTSVKLKRRRSGPSCAAVPLPWPAHITVPSRKRQQVLKRKGKTVKASRLVNNVIQISKGKFQNQHIHIALILHLHNPLSKAQVDCEIFVRRCATACHAHSRAVPQQRRPGS</sequence>
<reference evidence="2" key="2">
    <citation type="journal article" date="2015" name="Data Brief">
        <title>Shoot transcriptome of the giant reed, Arundo donax.</title>
        <authorList>
            <person name="Barrero R.A."/>
            <person name="Guerrero F.D."/>
            <person name="Moolhuijzen P."/>
            <person name="Goolsby J.A."/>
            <person name="Tidwell J."/>
            <person name="Bellgard S.E."/>
            <person name="Bellgard M.I."/>
        </authorList>
    </citation>
    <scope>NUCLEOTIDE SEQUENCE</scope>
    <source>
        <tissue evidence="2">Shoot tissue taken approximately 20 cm above the soil surface</tissue>
    </source>
</reference>
<name>A0A0A8Z251_ARUDO</name>
<evidence type="ECO:0000256" key="1">
    <source>
        <dbReference type="SAM" id="MobiDB-lite"/>
    </source>
</evidence>
<proteinExistence type="predicted"/>
<organism evidence="2">
    <name type="scientific">Arundo donax</name>
    <name type="common">Giant reed</name>
    <name type="synonym">Donax arundinaceus</name>
    <dbReference type="NCBI Taxonomy" id="35708"/>
    <lineage>
        <taxon>Eukaryota</taxon>
        <taxon>Viridiplantae</taxon>
        <taxon>Streptophyta</taxon>
        <taxon>Embryophyta</taxon>
        <taxon>Tracheophyta</taxon>
        <taxon>Spermatophyta</taxon>
        <taxon>Magnoliopsida</taxon>
        <taxon>Liliopsida</taxon>
        <taxon>Poales</taxon>
        <taxon>Poaceae</taxon>
        <taxon>PACMAD clade</taxon>
        <taxon>Arundinoideae</taxon>
        <taxon>Arundineae</taxon>
        <taxon>Arundo</taxon>
    </lineage>
</organism>
<dbReference type="EMBL" id="GBRH01264426">
    <property type="protein sequence ID" value="JAD33469.1"/>
    <property type="molecule type" value="Transcribed_RNA"/>
</dbReference>
<accession>A0A0A8Z251</accession>
<feature type="region of interest" description="Disordered" evidence="1">
    <location>
        <begin position="1"/>
        <end position="80"/>
    </location>
</feature>
<protein>
    <submittedName>
        <fullName evidence="2">Uncharacterized protein</fullName>
    </submittedName>
</protein>